<feature type="chain" id="PRO_5023097431" evidence="1">
    <location>
        <begin position="20"/>
        <end position="523"/>
    </location>
</feature>
<dbReference type="OrthoDB" id="861032at2"/>
<keyword evidence="4" id="KW-1185">Reference proteome</keyword>
<dbReference type="InterPro" id="IPR026444">
    <property type="entry name" value="Secre_tail"/>
</dbReference>
<dbReference type="NCBIfam" id="TIGR04183">
    <property type="entry name" value="Por_Secre_tail"/>
    <property type="match status" value="1"/>
</dbReference>
<organism evidence="3 4">
    <name type="scientific">Hymenobacter jejuensis</name>
    <dbReference type="NCBI Taxonomy" id="2502781"/>
    <lineage>
        <taxon>Bacteria</taxon>
        <taxon>Pseudomonadati</taxon>
        <taxon>Bacteroidota</taxon>
        <taxon>Cytophagia</taxon>
        <taxon>Cytophagales</taxon>
        <taxon>Hymenobacteraceae</taxon>
        <taxon>Hymenobacter</taxon>
    </lineage>
</organism>
<accession>A0A5B7ZUM3</accession>
<dbReference type="KEGG" id="hyj:FHG12_01325"/>
<evidence type="ECO:0000259" key="2">
    <source>
        <dbReference type="Pfam" id="PF18962"/>
    </source>
</evidence>
<dbReference type="EMBL" id="CP040896">
    <property type="protein sequence ID" value="QDA58821.1"/>
    <property type="molecule type" value="Genomic_DNA"/>
</dbReference>
<feature type="signal peptide" evidence="1">
    <location>
        <begin position="1"/>
        <end position="19"/>
    </location>
</feature>
<dbReference type="Pfam" id="PF18962">
    <property type="entry name" value="Por_Secre_tail"/>
    <property type="match status" value="1"/>
</dbReference>
<dbReference type="AlphaFoldDB" id="A0A5B7ZUM3"/>
<evidence type="ECO:0000313" key="3">
    <source>
        <dbReference type="EMBL" id="QDA58821.1"/>
    </source>
</evidence>
<dbReference type="InterPro" id="IPR013783">
    <property type="entry name" value="Ig-like_fold"/>
</dbReference>
<proteinExistence type="predicted"/>
<dbReference type="PROSITE" id="PS51257">
    <property type="entry name" value="PROKAR_LIPOPROTEIN"/>
    <property type="match status" value="1"/>
</dbReference>
<evidence type="ECO:0000313" key="4">
    <source>
        <dbReference type="Proteomes" id="UP000305398"/>
    </source>
</evidence>
<reference evidence="3 4" key="1">
    <citation type="submission" date="2019-06" db="EMBL/GenBank/DDBJ databases">
        <authorList>
            <person name="Srinivasan S."/>
        </authorList>
    </citation>
    <scope>NUCLEOTIDE SEQUENCE [LARGE SCALE GENOMIC DNA]</scope>
    <source>
        <strain evidence="3 4">17J68-5</strain>
    </source>
</reference>
<protein>
    <submittedName>
        <fullName evidence="3">T9SS type A sorting domain-containing protein</fullName>
    </submittedName>
</protein>
<dbReference type="RefSeq" id="WP_139513824.1">
    <property type="nucleotide sequence ID" value="NZ_CP040896.1"/>
</dbReference>
<dbReference type="Gene3D" id="2.60.40.10">
    <property type="entry name" value="Immunoglobulins"/>
    <property type="match status" value="1"/>
</dbReference>
<keyword evidence="1" id="KW-0732">Signal</keyword>
<dbReference type="Proteomes" id="UP000305398">
    <property type="component" value="Chromosome"/>
</dbReference>
<name>A0A5B7ZUM3_9BACT</name>
<feature type="domain" description="Secretion system C-terminal sorting" evidence="2">
    <location>
        <begin position="448"/>
        <end position="520"/>
    </location>
</feature>
<gene>
    <name evidence="3" type="ORF">FHG12_01325</name>
</gene>
<sequence>MKHFVLTVSAVLCFFIAKAQVPTNSFAVTSACPAADNNPSVLQKINVGGSLTPIGTVSEGGTPLMINALGFDVANQNVLYGMNVVIPTSFTDLNTPPNLYSISLTNAAATRLGPVTPPPAPAPTFGFFTSSIGFSQTFNFIGDGDRNSNYYVGAVTLRYSFPTSDILNLPSPSGVVSEVKLYVGVISLAGISSASPPAPVWHQLNTSDPATAAVISNYTTQVQTFIRSNGTTAVPDGGIQDWVYIPSTGNLVSYLGIEDKLLTISNPAVLPVATTTTPTTPIPTAQNIGAMFTDRFENVYAVDADGGTIYKIDHVFGNFSGESYGAVFGCSRGDAVSFAGALPLPVELTSFTAQSKLNRVALAWTTASEKDAASFVVERSTDGTKWQPVVTVAATNSSTGHRYTAQDEAPVPGRSYYRLAMLDQDGTVTYSSVQPVDCAAVSARIATLYPNPTQAGFRMLLTAPTTEPSRVQIVNSTGQVVWQENVASGTSTMQVQNVGLPAGLYYVRFSDKAQSQKLVITAK</sequence>
<evidence type="ECO:0000256" key="1">
    <source>
        <dbReference type="SAM" id="SignalP"/>
    </source>
</evidence>